<dbReference type="Gene3D" id="3.40.630.30">
    <property type="match status" value="1"/>
</dbReference>
<accession>A0ABT2T8L2</accession>
<dbReference type="EMBL" id="JAOQJX010000001">
    <property type="protein sequence ID" value="MCU6746094.1"/>
    <property type="molecule type" value="Genomic_DNA"/>
</dbReference>
<proteinExistence type="predicted"/>
<gene>
    <name evidence="4" type="ORF">OCV51_00205</name>
</gene>
<keyword evidence="1" id="KW-0808">Transferase</keyword>
<dbReference type="PANTHER" id="PTHR10908:SF0">
    <property type="entry name" value="SEROTONIN N-ACETYLTRANSFERASE"/>
    <property type="match status" value="1"/>
</dbReference>
<name>A0ABT2T8L2_9FIRM</name>
<dbReference type="InterPro" id="IPR000182">
    <property type="entry name" value="GNAT_dom"/>
</dbReference>
<evidence type="ECO:0000259" key="3">
    <source>
        <dbReference type="PROSITE" id="PS51186"/>
    </source>
</evidence>
<evidence type="ECO:0000256" key="2">
    <source>
        <dbReference type="ARBA" id="ARBA00023315"/>
    </source>
</evidence>
<dbReference type="PANTHER" id="PTHR10908">
    <property type="entry name" value="SEROTONIN N-ACETYLTRANSFERASE"/>
    <property type="match status" value="1"/>
</dbReference>
<dbReference type="PROSITE" id="PS51186">
    <property type="entry name" value="GNAT"/>
    <property type="match status" value="1"/>
</dbReference>
<dbReference type="Pfam" id="PF00583">
    <property type="entry name" value="Acetyltransf_1"/>
    <property type="match status" value="1"/>
</dbReference>
<keyword evidence="2" id="KW-0012">Acyltransferase</keyword>
<comment type="caution">
    <text evidence="4">The sequence shown here is derived from an EMBL/GenBank/DDBJ whole genome shotgun (WGS) entry which is preliminary data.</text>
</comment>
<sequence>MKGEVIQDKFIFRNIRQEEAEQAAKIEEICFPPNEACTARAMKERIEYAADLFLVAEDKEIGKIAGFINGLATEEAVFRDAFFENARLHDPSGGNIMLLGVDVLPAYRRRGLAKEMMFQYLWKEQQRGRRKVILTCLEAKVDMYKKMGFGNQKIANSSWGGEQWYEMSCVLK</sequence>
<protein>
    <submittedName>
        <fullName evidence="4">GNAT family N-acetyltransferase</fullName>
    </submittedName>
</protein>
<dbReference type="SUPFAM" id="SSF55729">
    <property type="entry name" value="Acyl-CoA N-acyltransferases (Nat)"/>
    <property type="match status" value="1"/>
</dbReference>
<dbReference type="InterPro" id="IPR051635">
    <property type="entry name" value="SNAT-like"/>
</dbReference>
<dbReference type="Proteomes" id="UP001652394">
    <property type="component" value="Unassembled WGS sequence"/>
</dbReference>
<organism evidence="4 5">
    <name type="scientific">Faecalicatena acetigenes</name>
    <dbReference type="NCBI Taxonomy" id="2981790"/>
    <lineage>
        <taxon>Bacteria</taxon>
        <taxon>Bacillati</taxon>
        <taxon>Bacillota</taxon>
        <taxon>Clostridia</taxon>
        <taxon>Lachnospirales</taxon>
        <taxon>Lachnospiraceae</taxon>
        <taxon>Faecalicatena</taxon>
    </lineage>
</organism>
<evidence type="ECO:0000313" key="5">
    <source>
        <dbReference type="Proteomes" id="UP001652394"/>
    </source>
</evidence>
<dbReference type="CDD" id="cd04301">
    <property type="entry name" value="NAT_SF"/>
    <property type="match status" value="1"/>
</dbReference>
<reference evidence="4 5" key="1">
    <citation type="journal article" date="2021" name="ISME Commun">
        <title>Automated analysis of genomic sequences facilitates high-throughput and comprehensive description of bacteria.</title>
        <authorList>
            <person name="Hitch T.C.A."/>
        </authorList>
    </citation>
    <scope>NUCLEOTIDE SEQUENCE [LARGE SCALE GENOMIC DNA]</scope>
    <source>
        <strain evidence="4 5">H2_18</strain>
    </source>
</reference>
<feature type="domain" description="N-acetyltransferase" evidence="3">
    <location>
        <begin position="10"/>
        <end position="172"/>
    </location>
</feature>
<evidence type="ECO:0000256" key="1">
    <source>
        <dbReference type="ARBA" id="ARBA00022679"/>
    </source>
</evidence>
<keyword evidence="5" id="KW-1185">Reference proteome</keyword>
<dbReference type="InterPro" id="IPR016181">
    <property type="entry name" value="Acyl_CoA_acyltransferase"/>
</dbReference>
<evidence type="ECO:0000313" key="4">
    <source>
        <dbReference type="EMBL" id="MCU6746094.1"/>
    </source>
</evidence>